<evidence type="ECO:0000313" key="5">
    <source>
        <dbReference type="Proteomes" id="UP000010798"/>
    </source>
</evidence>
<dbReference type="InterPro" id="IPR005545">
    <property type="entry name" value="YCII"/>
</dbReference>
<evidence type="ECO:0000256" key="1">
    <source>
        <dbReference type="ARBA" id="ARBA00007689"/>
    </source>
</evidence>
<protein>
    <recommendedName>
        <fullName evidence="3">YCII-related domain-containing protein</fullName>
    </recommendedName>
</protein>
<reference evidence="4 5" key="1">
    <citation type="submission" date="2012-02" db="EMBL/GenBank/DDBJ databases">
        <title>Complete sequence of chromosome of Singulisphaera acidiphila DSM 18658.</title>
        <authorList>
            <consortium name="US DOE Joint Genome Institute (JGI-PGF)"/>
            <person name="Lucas S."/>
            <person name="Copeland A."/>
            <person name="Lapidus A."/>
            <person name="Glavina del Rio T."/>
            <person name="Dalin E."/>
            <person name="Tice H."/>
            <person name="Bruce D."/>
            <person name="Goodwin L."/>
            <person name="Pitluck S."/>
            <person name="Peters L."/>
            <person name="Ovchinnikova G."/>
            <person name="Chertkov O."/>
            <person name="Kyrpides N."/>
            <person name="Mavromatis K."/>
            <person name="Ivanova N."/>
            <person name="Brettin T."/>
            <person name="Detter J.C."/>
            <person name="Han C."/>
            <person name="Larimer F."/>
            <person name="Land M."/>
            <person name="Hauser L."/>
            <person name="Markowitz V."/>
            <person name="Cheng J.-F."/>
            <person name="Hugenholtz P."/>
            <person name="Woyke T."/>
            <person name="Wu D."/>
            <person name="Tindall B."/>
            <person name="Pomrenke H."/>
            <person name="Brambilla E."/>
            <person name="Klenk H.-P."/>
            <person name="Eisen J.A."/>
        </authorList>
    </citation>
    <scope>NUCLEOTIDE SEQUENCE [LARGE SCALE GENOMIC DNA]</scope>
    <source>
        <strain evidence="5">ATCC BAA-1392 / DSM 18658 / VKM B-2454 / MOB10</strain>
    </source>
</reference>
<organism evidence="4 5">
    <name type="scientific">Singulisphaera acidiphila (strain ATCC BAA-1392 / DSM 18658 / VKM B-2454 / MOB10)</name>
    <dbReference type="NCBI Taxonomy" id="886293"/>
    <lineage>
        <taxon>Bacteria</taxon>
        <taxon>Pseudomonadati</taxon>
        <taxon>Planctomycetota</taxon>
        <taxon>Planctomycetia</taxon>
        <taxon>Isosphaerales</taxon>
        <taxon>Isosphaeraceae</taxon>
        <taxon>Singulisphaera</taxon>
    </lineage>
</organism>
<dbReference type="eggNOG" id="COG3795">
    <property type="taxonomic scope" value="Bacteria"/>
</dbReference>
<dbReference type="SUPFAM" id="SSF54909">
    <property type="entry name" value="Dimeric alpha+beta barrel"/>
    <property type="match status" value="2"/>
</dbReference>
<accession>L0DF11</accession>
<dbReference type="PANTHER" id="PTHR35174:SF4">
    <property type="entry name" value="BLL7163 PROTEIN"/>
    <property type="match status" value="1"/>
</dbReference>
<proteinExistence type="inferred from homology"/>
<dbReference type="Pfam" id="PF03795">
    <property type="entry name" value="YCII"/>
    <property type="match status" value="2"/>
</dbReference>
<evidence type="ECO:0000259" key="3">
    <source>
        <dbReference type="Pfam" id="PF03795"/>
    </source>
</evidence>
<dbReference type="PANTHER" id="PTHR35174">
    <property type="entry name" value="BLL7171 PROTEIN-RELATED"/>
    <property type="match status" value="1"/>
</dbReference>
<feature type="domain" description="YCII-related" evidence="3">
    <location>
        <begin position="165"/>
        <end position="276"/>
    </location>
</feature>
<evidence type="ECO:0000256" key="2">
    <source>
        <dbReference type="SAM" id="MobiDB-lite"/>
    </source>
</evidence>
<dbReference type="OrthoDB" id="9795306at2"/>
<dbReference type="EMBL" id="CP003364">
    <property type="protein sequence ID" value="AGA27388.1"/>
    <property type="molecule type" value="Genomic_DNA"/>
</dbReference>
<dbReference type="AlphaFoldDB" id="L0DF11"/>
<dbReference type="Proteomes" id="UP000010798">
    <property type="component" value="Chromosome"/>
</dbReference>
<comment type="similarity">
    <text evidence="1">Belongs to the YciI family.</text>
</comment>
<dbReference type="InterPro" id="IPR011008">
    <property type="entry name" value="Dimeric_a/b-barrel"/>
</dbReference>
<gene>
    <name evidence="4" type="ordered locus">Sinac_3107</name>
</gene>
<sequence>MRFMMLIKSDEKTEAGAMPDEALLTAMSQYNEELVKSGALLSGEGLHPSSKGFRIHNTAGKLTVIDGPFAEAKELIAGFWMIEAKSKEEAIEWAKRVPFEADGPSATSGGTGQIEIRQVTELSDFPPDYFESGGEGQAPDAHGGNPGPAGPEPQASTPDGKAKLKYMMMFKSSKNTEAGILPDKKVFAEMGQAMGAMAATGVLISGEGLQPSSKGARVLFSKGKRTVMDGPFAETKELICGYVIVQVDSKEEAIEWAKRGLKIHGDGVSEARQVFQASDFGAEFTPELREAEERMREQIAQSGKSR</sequence>
<evidence type="ECO:0000313" key="4">
    <source>
        <dbReference type="EMBL" id="AGA27388.1"/>
    </source>
</evidence>
<dbReference type="Gene3D" id="3.30.70.1060">
    <property type="entry name" value="Dimeric alpha+beta barrel"/>
    <property type="match status" value="2"/>
</dbReference>
<name>L0DF11_SINAD</name>
<feature type="region of interest" description="Disordered" evidence="2">
    <location>
        <begin position="125"/>
        <end position="159"/>
    </location>
</feature>
<keyword evidence="5" id="KW-1185">Reference proteome</keyword>
<dbReference type="HOGENOM" id="CLU_1064142_0_0_0"/>
<feature type="domain" description="YCII-related" evidence="3">
    <location>
        <begin position="1"/>
        <end position="103"/>
    </location>
</feature>
<dbReference type="STRING" id="886293.Sinac_3107"/>
<dbReference type="KEGG" id="saci:Sinac_3107"/>